<dbReference type="InterPro" id="IPR051503">
    <property type="entry name" value="ComplSys_Reg/VirEntry_Med"/>
</dbReference>
<evidence type="ECO:0000256" key="9">
    <source>
        <dbReference type="PROSITE-ProRule" id="PRU00043"/>
    </source>
</evidence>
<accession>A0ABY7FNN0</accession>
<feature type="region of interest" description="Disordered" evidence="11">
    <location>
        <begin position="516"/>
        <end position="541"/>
    </location>
</feature>
<feature type="domain" description="Cadherin" evidence="12">
    <location>
        <begin position="414"/>
        <end position="520"/>
    </location>
</feature>
<evidence type="ECO:0000259" key="12">
    <source>
        <dbReference type="PROSITE" id="PS50268"/>
    </source>
</evidence>
<dbReference type="InterPro" id="IPR015919">
    <property type="entry name" value="Cadherin-like_sf"/>
</dbReference>
<feature type="disulfide bond" evidence="10">
    <location>
        <begin position="99"/>
        <end position="142"/>
    </location>
</feature>
<evidence type="ECO:0000313" key="15">
    <source>
        <dbReference type="Proteomes" id="UP001164746"/>
    </source>
</evidence>
<dbReference type="Pfam" id="PF00084">
    <property type="entry name" value="Sushi"/>
    <property type="match status" value="3"/>
</dbReference>
<comment type="subcellular location">
    <subcellularLocation>
        <location evidence="2">Membrane</location>
    </subcellularLocation>
    <subcellularLocation>
        <location evidence="1">Virion</location>
    </subcellularLocation>
</comment>
<evidence type="ECO:0000313" key="14">
    <source>
        <dbReference type="EMBL" id="WAR22298.1"/>
    </source>
</evidence>
<evidence type="ECO:0000256" key="11">
    <source>
        <dbReference type="SAM" id="MobiDB-lite"/>
    </source>
</evidence>
<dbReference type="PROSITE" id="PS00232">
    <property type="entry name" value="CADHERIN_1"/>
    <property type="match status" value="1"/>
</dbReference>
<sequence length="640" mass="68207">MSVENTLNNPVLMDSTVISGIDESEEVSVVVEDRDGNSTTTSTTVDVDNPADCDKVFLFNATGTGPFNYVIINDTADSTSTTETVTVIVENLVIPSVACDQVPSVKNGSIVGGDISPYFEGQNVTYNCTSGYTINGTTTISCNGSGVWPETPSCLKGADCAQVPSVLNGSIVGGDQSPYVEGQNVTYNCTSGYIIIGTTTISCNGSGVWPETPSCLKDCDSVPSVLNAGIVGGNLSSYVVGQTVTYTCTNGFTMMGTSTVTCDATGAWTEPPSCERDIGSSCSSDAECQIILHTQPYVCDNTVCKFELILSSPSNGSVIVICESTEINEVIANLSASFAPTSTDFVFNITDPSNKFTTANATIIVVSDLDVDVESPVTSYALIIELSHPNSSRTVSTTITISVEDDNDNAPEFGSHNYTFIISEQSTALTAVGTIAATDKDSTSPNNMIANYKVIGTNKFEITSDGVLSVSSGESFNYTTTPFYTFLVMATDGALEDMEMSTNVSVTVNIIPATTTTTKTKRRGERANIESRCLNDISGQYKPTLPVDAIQTKEGHENNDNDDPKNLNDIRATEIHQNDSPLSETETQTKEDHKSSDNDGHKSLNDIRDIEIHHESPLSEAEIQENENRGHSKLEMATSL</sequence>
<dbReference type="SUPFAM" id="SSF49313">
    <property type="entry name" value="Cadherin-like"/>
    <property type="match status" value="2"/>
</dbReference>
<dbReference type="EMBL" id="CP111023">
    <property type="protein sequence ID" value="WAR22298.1"/>
    <property type="molecule type" value="Genomic_DNA"/>
</dbReference>
<proteinExistence type="predicted"/>
<keyword evidence="7" id="KW-0472">Membrane</keyword>
<comment type="caution">
    <text evidence="10">Lacks conserved residue(s) required for the propagation of feature annotation.</text>
</comment>
<evidence type="ECO:0000256" key="4">
    <source>
        <dbReference type="ARBA" id="ARBA00022729"/>
    </source>
</evidence>
<feature type="domain" description="Cadherin" evidence="12">
    <location>
        <begin position="321"/>
        <end position="413"/>
    </location>
</feature>
<name>A0ABY7FNN0_MYAAR</name>
<keyword evidence="8 10" id="KW-1015">Disulfide bond</keyword>
<evidence type="ECO:0000256" key="2">
    <source>
        <dbReference type="ARBA" id="ARBA00004370"/>
    </source>
</evidence>
<dbReference type="PANTHER" id="PTHR45785">
    <property type="entry name" value="COMPLEMENT FACTOR H-RELATED"/>
    <property type="match status" value="1"/>
</dbReference>
<dbReference type="PANTHER" id="PTHR45785:SF2">
    <property type="entry name" value="COMPLEMENT FACTOR H-RELATED"/>
    <property type="match status" value="1"/>
</dbReference>
<keyword evidence="5" id="KW-0677">Repeat</keyword>
<keyword evidence="3 10" id="KW-0768">Sushi</keyword>
<feature type="region of interest" description="Disordered" evidence="11">
    <location>
        <begin position="574"/>
        <end position="640"/>
    </location>
</feature>
<feature type="domain" description="Sushi" evidence="13">
    <location>
        <begin position="158"/>
        <end position="215"/>
    </location>
</feature>
<feature type="disulfide bond" evidence="10">
    <location>
        <begin position="219"/>
        <end position="262"/>
    </location>
</feature>
<dbReference type="InterPro" id="IPR002126">
    <property type="entry name" value="Cadherin-like_dom"/>
</dbReference>
<gene>
    <name evidence="14" type="ORF">MAR_016272</name>
</gene>
<evidence type="ECO:0000256" key="7">
    <source>
        <dbReference type="ARBA" id="ARBA00023136"/>
    </source>
</evidence>
<dbReference type="SMART" id="SM00112">
    <property type="entry name" value="CA"/>
    <property type="match status" value="2"/>
</dbReference>
<keyword evidence="15" id="KW-1185">Reference proteome</keyword>
<dbReference type="InterPro" id="IPR020894">
    <property type="entry name" value="Cadherin_CS"/>
</dbReference>
<dbReference type="CDD" id="cd11304">
    <property type="entry name" value="Cadherin_repeat"/>
    <property type="match status" value="2"/>
</dbReference>
<feature type="domain" description="Sushi" evidence="13">
    <location>
        <begin position="97"/>
        <end position="156"/>
    </location>
</feature>
<reference evidence="14" key="1">
    <citation type="submission" date="2022-11" db="EMBL/GenBank/DDBJ databases">
        <title>Centuries of genome instability and evolution in soft-shell clam transmissible cancer (bioRxiv).</title>
        <authorList>
            <person name="Hart S.F.M."/>
            <person name="Yonemitsu M.A."/>
            <person name="Giersch R.M."/>
            <person name="Beal B.F."/>
            <person name="Arriagada G."/>
            <person name="Davis B.W."/>
            <person name="Ostrander E.A."/>
            <person name="Goff S.P."/>
            <person name="Metzger M.J."/>
        </authorList>
    </citation>
    <scope>NUCLEOTIDE SEQUENCE</scope>
    <source>
        <strain evidence="14">MELC-2E11</strain>
        <tissue evidence="14">Siphon/mantle</tissue>
    </source>
</reference>
<evidence type="ECO:0000256" key="8">
    <source>
        <dbReference type="ARBA" id="ARBA00023157"/>
    </source>
</evidence>
<dbReference type="CDD" id="cd00033">
    <property type="entry name" value="CCP"/>
    <property type="match status" value="3"/>
</dbReference>
<dbReference type="SMART" id="SM00032">
    <property type="entry name" value="CCP"/>
    <property type="match status" value="3"/>
</dbReference>
<evidence type="ECO:0000259" key="13">
    <source>
        <dbReference type="PROSITE" id="PS50923"/>
    </source>
</evidence>
<dbReference type="Gene3D" id="2.10.70.10">
    <property type="entry name" value="Complement Module, domain 1"/>
    <property type="match status" value="3"/>
</dbReference>
<evidence type="ECO:0000256" key="10">
    <source>
        <dbReference type="PROSITE-ProRule" id="PRU00302"/>
    </source>
</evidence>
<dbReference type="Proteomes" id="UP001164746">
    <property type="component" value="Chromosome 12"/>
</dbReference>
<dbReference type="SUPFAM" id="SSF57535">
    <property type="entry name" value="Complement control module/SCR domain"/>
    <property type="match status" value="3"/>
</dbReference>
<dbReference type="Gene3D" id="2.60.40.60">
    <property type="entry name" value="Cadherins"/>
    <property type="match status" value="2"/>
</dbReference>
<protein>
    <submittedName>
        <fullName evidence="14">CFAH-like protein</fullName>
    </submittedName>
</protein>
<feature type="domain" description="Sushi" evidence="13">
    <location>
        <begin position="217"/>
        <end position="276"/>
    </location>
</feature>
<keyword evidence="6 9" id="KW-0106">Calcium</keyword>
<keyword evidence="4" id="KW-0732">Signal</keyword>
<dbReference type="InterPro" id="IPR035976">
    <property type="entry name" value="Sushi/SCR/CCP_sf"/>
</dbReference>
<feature type="compositionally biased region" description="Basic and acidic residues" evidence="11">
    <location>
        <begin position="587"/>
        <end position="617"/>
    </location>
</feature>
<dbReference type="PRINTS" id="PR00205">
    <property type="entry name" value="CADHERIN"/>
</dbReference>
<dbReference type="PROSITE" id="PS50268">
    <property type="entry name" value="CADHERIN_2"/>
    <property type="match status" value="2"/>
</dbReference>
<feature type="disulfide bond" evidence="10">
    <location>
        <begin position="160"/>
        <end position="203"/>
    </location>
</feature>
<evidence type="ECO:0000256" key="6">
    <source>
        <dbReference type="ARBA" id="ARBA00022837"/>
    </source>
</evidence>
<dbReference type="PROSITE" id="PS50923">
    <property type="entry name" value="SUSHI"/>
    <property type="match status" value="3"/>
</dbReference>
<dbReference type="InterPro" id="IPR000436">
    <property type="entry name" value="Sushi_SCR_CCP_dom"/>
</dbReference>
<organism evidence="14 15">
    <name type="scientific">Mya arenaria</name>
    <name type="common">Soft-shell clam</name>
    <dbReference type="NCBI Taxonomy" id="6604"/>
    <lineage>
        <taxon>Eukaryota</taxon>
        <taxon>Metazoa</taxon>
        <taxon>Spiralia</taxon>
        <taxon>Lophotrochozoa</taxon>
        <taxon>Mollusca</taxon>
        <taxon>Bivalvia</taxon>
        <taxon>Autobranchia</taxon>
        <taxon>Heteroconchia</taxon>
        <taxon>Euheterodonta</taxon>
        <taxon>Imparidentia</taxon>
        <taxon>Neoheterodontei</taxon>
        <taxon>Myida</taxon>
        <taxon>Myoidea</taxon>
        <taxon>Myidae</taxon>
        <taxon>Mya</taxon>
    </lineage>
</organism>
<evidence type="ECO:0000256" key="1">
    <source>
        <dbReference type="ARBA" id="ARBA00004328"/>
    </source>
</evidence>
<evidence type="ECO:0000256" key="5">
    <source>
        <dbReference type="ARBA" id="ARBA00022737"/>
    </source>
</evidence>
<dbReference type="Pfam" id="PF00028">
    <property type="entry name" value="Cadherin"/>
    <property type="match status" value="1"/>
</dbReference>
<evidence type="ECO:0000256" key="3">
    <source>
        <dbReference type="ARBA" id="ARBA00022659"/>
    </source>
</evidence>